<dbReference type="EMBL" id="MU273466">
    <property type="protein sequence ID" value="KAI0037042.1"/>
    <property type="molecule type" value="Genomic_DNA"/>
</dbReference>
<evidence type="ECO:0000313" key="2">
    <source>
        <dbReference type="Proteomes" id="UP000814128"/>
    </source>
</evidence>
<organism evidence="1 2">
    <name type="scientific">Vararia minispora EC-137</name>
    <dbReference type="NCBI Taxonomy" id="1314806"/>
    <lineage>
        <taxon>Eukaryota</taxon>
        <taxon>Fungi</taxon>
        <taxon>Dikarya</taxon>
        <taxon>Basidiomycota</taxon>
        <taxon>Agaricomycotina</taxon>
        <taxon>Agaricomycetes</taxon>
        <taxon>Russulales</taxon>
        <taxon>Lachnocladiaceae</taxon>
        <taxon>Vararia</taxon>
    </lineage>
</organism>
<comment type="caution">
    <text evidence="1">The sequence shown here is derived from an EMBL/GenBank/DDBJ whole genome shotgun (WGS) entry which is preliminary data.</text>
</comment>
<evidence type="ECO:0000313" key="1">
    <source>
        <dbReference type="EMBL" id="KAI0037042.1"/>
    </source>
</evidence>
<sequence length="468" mass="54037">MTPDPSRPPSPNLRTDPLGMGYFSIPFEKFIHEEGKNLNGLTLLDTLETFFDARIDLLQRDIAKRTDQLKVHTDKLKMRAESALNDMFKGKPPSPEALSENFDREVAKLRLKLNERVARLSVAWQSAKVIRMREKISFFYGVNLLLFTALLFGCAPQYLHISYTVQLLYMVPYRFWVYKRQNWHYFLFDLCYYVNFLNLIYLWIFPGSPALFIASYCLSHGSLASAVITWRNSLVFHDHDKVTSLFIHIYPPLVFTVIRHFYPGAEERFPALKELPHLDAVKALVLSSVIYLVWQLLYWKLILTDRRKKIESGQRATSLTYLLNHQRGAIGKMLAKVKPERRELYFMLGQFVYAILTEIPCIFLLYESKFWSIVFLHVIFDFSVWNGAGFYIEVFGRKFERELEKLRKELAEANSALQSNRTSPTLALSDLDSSGPPSPSLDAKVFEDSNAALVDPSGVGAARVKKDQ</sequence>
<proteinExistence type="predicted"/>
<gene>
    <name evidence="1" type="ORF">K488DRAFT_39765</name>
</gene>
<name>A0ACB8QZM5_9AGAM</name>
<reference evidence="1" key="2">
    <citation type="journal article" date="2022" name="New Phytol.">
        <title>Evolutionary transition to the ectomycorrhizal habit in the genomes of a hyperdiverse lineage of mushroom-forming fungi.</title>
        <authorList>
            <person name="Looney B."/>
            <person name="Miyauchi S."/>
            <person name="Morin E."/>
            <person name="Drula E."/>
            <person name="Courty P.E."/>
            <person name="Kohler A."/>
            <person name="Kuo A."/>
            <person name="LaButti K."/>
            <person name="Pangilinan J."/>
            <person name="Lipzen A."/>
            <person name="Riley R."/>
            <person name="Andreopoulos W."/>
            <person name="He G."/>
            <person name="Johnson J."/>
            <person name="Nolan M."/>
            <person name="Tritt A."/>
            <person name="Barry K.W."/>
            <person name="Grigoriev I.V."/>
            <person name="Nagy L.G."/>
            <person name="Hibbett D."/>
            <person name="Henrissat B."/>
            <person name="Matheny P.B."/>
            <person name="Labbe J."/>
            <person name="Martin F.M."/>
        </authorList>
    </citation>
    <scope>NUCLEOTIDE SEQUENCE</scope>
    <source>
        <strain evidence="1">EC-137</strain>
    </source>
</reference>
<dbReference type="Proteomes" id="UP000814128">
    <property type="component" value="Unassembled WGS sequence"/>
</dbReference>
<keyword evidence="2" id="KW-1185">Reference proteome</keyword>
<protein>
    <submittedName>
        <fullName evidence="1">Uncharacterized protein</fullName>
    </submittedName>
</protein>
<accession>A0ACB8QZM5</accession>
<reference evidence="1" key="1">
    <citation type="submission" date="2021-02" db="EMBL/GenBank/DDBJ databases">
        <authorList>
            <consortium name="DOE Joint Genome Institute"/>
            <person name="Ahrendt S."/>
            <person name="Looney B.P."/>
            <person name="Miyauchi S."/>
            <person name="Morin E."/>
            <person name="Drula E."/>
            <person name="Courty P.E."/>
            <person name="Chicoki N."/>
            <person name="Fauchery L."/>
            <person name="Kohler A."/>
            <person name="Kuo A."/>
            <person name="Labutti K."/>
            <person name="Pangilinan J."/>
            <person name="Lipzen A."/>
            <person name="Riley R."/>
            <person name="Andreopoulos W."/>
            <person name="He G."/>
            <person name="Johnson J."/>
            <person name="Barry K.W."/>
            <person name="Grigoriev I.V."/>
            <person name="Nagy L."/>
            <person name="Hibbett D."/>
            <person name="Henrissat B."/>
            <person name="Matheny P.B."/>
            <person name="Labbe J."/>
            <person name="Martin F."/>
        </authorList>
    </citation>
    <scope>NUCLEOTIDE SEQUENCE</scope>
    <source>
        <strain evidence="1">EC-137</strain>
    </source>
</reference>